<dbReference type="EMBL" id="FLUP01000001">
    <property type="protein sequence ID" value="SBW07352.1"/>
    <property type="molecule type" value="Genomic_DNA"/>
</dbReference>
<evidence type="ECO:0008006" key="2">
    <source>
        <dbReference type="Google" id="ProtNLM"/>
    </source>
</evidence>
<dbReference type="RefSeq" id="WP_296936503.1">
    <property type="nucleotide sequence ID" value="NZ_LT598928.1"/>
</dbReference>
<accession>A0A212K6S4</accession>
<sequence length="158" mass="17201">MSDTAKTDLWGQDIALDATGQAKVAASGELLLTDGVATGVQDIALRLFTPLGSLFYDSEFGSLLHEYILEESTPEIRAAFEAEVILRVELDPRVVVGTVTCSVTAWDERSITAEASWRFIDEDSPTNLVMQANKTTLEMVIADVKPHPESLAAHLSQH</sequence>
<dbReference type="AlphaFoldDB" id="A0A212K6S4"/>
<evidence type="ECO:0000313" key="1">
    <source>
        <dbReference type="EMBL" id="SBW07352.1"/>
    </source>
</evidence>
<organism evidence="1">
    <name type="scientific">uncultured Desulfovibrio sp</name>
    <dbReference type="NCBI Taxonomy" id="167968"/>
    <lineage>
        <taxon>Bacteria</taxon>
        <taxon>Pseudomonadati</taxon>
        <taxon>Thermodesulfobacteriota</taxon>
        <taxon>Desulfovibrionia</taxon>
        <taxon>Desulfovibrionales</taxon>
        <taxon>Desulfovibrionaceae</taxon>
        <taxon>Desulfovibrio</taxon>
        <taxon>environmental samples</taxon>
    </lineage>
</organism>
<dbReference type="Gene3D" id="3.10.450.40">
    <property type="match status" value="1"/>
</dbReference>
<protein>
    <recommendedName>
        <fullName evidence="2">Baseplate assembly protein</fullName>
    </recommendedName>
</protein>
<gene>
    <name evidence="1" type="ORF">KM92DES2_12323</name>
</gene>
<dbReference type="SUPFAM" id="SSF160719">
    <property type="entry name" value="gpW/gp25-like"/>
    <property type="match status" value="1"/>
</dbReference>
<name>A0A212K6S4_9BACT</name>
<proteinExistence type="predicted"/>
<reference evidence="1" key="1">
    <citation type="submission" date="2016-04" db="EMBL/GenBank/DDBJ databases">
        <authorList>
            <person name="Evans L.H."/>
            <person name="Alamgir A."/>
            <person name="Owens N."/>
            <person name="Weber N.D."/>
            <person name="Virtaneva K."/>
            <person name="Barbian K."/>
            <person name="Babar A."/>
            <person name="Rosenke K."/>
        </authorList>
    </citation>
    <scope>NUCLEOTIDE SEQUENCE</scope>
    <source>
        <strain evidence="1">92-2</strain>
    </source>
</reference>